<evidence type="ECO:0000313" key="2">
    <source>
        <dbReference type="EnsemblMetazoa" id="RPRC010878-PA"/>
    </source>
</evidence>
<sequence>MVILNKRQVLDDPSAFQSIRRFWHQIKYGIEKYFAPDCAAYLRAHVVELGQQKVRAVWGYPATVSFQEACFALPLIDGYDWLWNSQDAEQLKKFKNKILRDFQVYSFNKDLERANNSTYSTLYKGIMYKDFFSSYLFCNIPLEVIRIVSQLRISSDKMCTLSSRKIVCKVELSENCKLCKKKEESLKHIFFECPYYKLLRDRYLARCSDASLDKVLLFDNVAQIYNTYNFVIKAMKLRAFLTLYYFVTFLLLFTSLFIVNTKMMPKTKTKLTKQYQHQMSTSGEARKSLETFRNFMMKTEVDDEVFSALVILENALDQRRQATLKQKTILHFFN</sequence>
<accession>T1I3K9</accession>
<feature type="domain" description="Reverse transcriptase zinc-binding" evidence="1">
    <location>
        <begin position="157"/>
        <end position="197"/>
    </location>
</feature>
<name>T1I3K9_RHOPR</name>
<reference evidence="2" key="1">
    <citation type="submission" date="2015-05" db="UniProtKB">
        <authorList>
            <consortium name="EnsemblMetazoa"/>
        </authorList>
    </citation>
    <scope>IDENTIFICATION</scope>
</reference>
<dbReference type="HOGENOM" id="CLU_832393_0_0_1"/>
<evidence type="ECO:0000313" key="3">
    <source>
        <dbReference type="Proteomes" id="UP000015103"/>
    </source>
</evidence>
<dbReference type="VEuPathDB" id="VectorBase:RPRC010878"/>
<proteinExistence type="predicted"/>
<evidence type="ECO:0000259" key="1">
    <source>
        <dbReference type="Pfam" id="PF13966"/>
    </source>
</evidence>
<protein>
    <submittedName>
        <fullName evidence="2">Zf-RVT domain-containing protein</fullName>
    </submittedName>
</protein>
<dbReference type="EnsemblMetazoa" id="RPRC010878-RA">
    <property type="protein sequence ID" value="RPRC010878-PA"/>
    <property type="gene ID" value="RPRC010878"/>
</dbReference>
<dbReference type="InParanoid" id="T1I3K9"/>
<dbReference type="Pfam" id="PF13966">
    <property type="entry name" value="zf-RVT"/>
    <property type="match status" value="1"/>
</dbReference>
<keyword evidence="3" id="KW-1185">Reference proteome</keyword>
<dbReference type="InterPro" id="IPR026960">
    <property type="entry name" value="RVT-Znf"/>
</dbReference>
<dbReference type="Proteomes" id="UP000015103">
    <property type="component" value="Unassembled WGS sequence"/>
</dbReference>
<organism evidence="2 3">
    <name type="scientific">Rhodnius prolixus</name>
    <name type="common">Triatomid bug</name>
    <dbReference type="NCBI Taxonomy" id="13249"/>
    <lineage>
        <taxon>Eukaryota</taxon>
        <taxon>Metazoa</taxon>
        <taxon>Ecdysozoa</taxon>
        <taxon>Arthropoda</taxon>
        <taxon>Hexapoda</taxon>
        <taxon>Insecta</taxon>
        <taxon>Pterygota</taxon>
        <taxon>Neoptera</taxon>
        <taxon>Paraneoptera</taxon>
        <taxon>Hemiptera</taxon>
        <taxon>Heteroptera</taxon>
        <taxon>Panheteroptera</taxon>
        <taxon>Cimicomorpha</taxon>
        <taxon>Reduviidae</taxon>
        <taxon>Triatominae</taxon>
        <taxon>Rhodnius</taxon>
    </lineage>
</organism>
<dbReference type="EMBL" id="ACPB03023795">
    <property type="status" value="NOT_ANNOTATED_CDS"/>
    <property type="molecule type" value="Genomic_DNA"/>
</dbReference>
<dbReference type="AlphaFoldDB" id="T1I3K9"/>